<accession>A0A914ZNE5</accession>
<organism evidence="3 4">
    <name type="scientific">Parascaris univalens</name>
    <name type="common">Nematode worm</name>
    <dbReference type="NCBI Taxonomy" id="6257"/>
    <lineage>
        <taxon>Eukaryota</taxon>
        <taxon>Metazoa</taxon>
        <taxon>Ecdysozoa</taxon>
        <taxon>Nematoda</taxon>
        <taxon>Chromadorea</taxon>
        <taxon>Rhabditida</taxon>
        <taxon>Spirurina</taxon>
        <taxon>Ascaridomorpha</taxon>
        <taxon>Ascaridoidea</taxon>
        <taxon>Ascarididae</taxon>
        <taxon>Parascaris</taxon>
    </lineage>
</organism>
<dbReference type="SUPFAM" id="SSF101576">
    <property type="entry name" value="Supernatant protein factor (SPF), C-terminal domain"/>
    <property type="match status" value="1"/>
</dbReference>
<dbReference type="InterPro" id="IPR051064">
    <property type="entry name" value="SEC14/CRAL-TRIO_domain"/>
</dbReference>
<evidence type="ECO:0000259" key="2">
    <source>
        <dbReference type="PROSITE" id="PS50866"/>
    </source>
</evidence>
<dbReference type="SUPFAM" id="SSF52087">
    <property type="entry name" value="CRAL/TRIO domain"/>
    <property type="match status" value="1"/>
</dbReference>
<keyword evidence="3" id="KW-1185">Reference proteome</keyword>
<feature type="domain" description="CRAL-TRIO" evidence="1">
    <location>
        <begin position="84"/>
        <end position="256"/>
    </location>
</feature>
<sequence length="394" mass="45111">MNLISISDSDRALIDQLRLAISDELQLVPAYDDDLSLLRWLVGWDRKIDVVIPKIKFSLRAISALGLDKEDFSSIEKITDYCDAVSKPLQYLPGSLLGYDKEHNVISLQMIGRLDTHGLMPCMRNSDLYVLRIAESEGVMNLIRTNEKLLGRQLGTTVIFDLEGLSTEMLWMPAIKVITSMLSQLQEMFPDVIRRIFIIRSPSFIQMAWSLVSPCLAKQTQHKIRFLGNDWKEKLKECIDEDVLYENWGGTRPAETPYGHIRTGGKVPRNLWYDQSNDIPNEKLTRLNIAARSVAFVPVVVEGEYNATRRLSWWWRLESGDIGFSILRSADPNKNVAESPDDVIIRPKFRLQTEYVPEDGMVSCAIPGVYKLVFDNQHGKIWSKNVKYFTQIIQ</sequence>
<dbReference type="InterPro" id="IPR036865">
    <property type="entry name" value="CRAL-TRIO_dom_sf"/>
</dbReference>
<reference evidence="4" key="1">
    <citation type="submission" date="2022-11" db="UniProtKB">
        <authorList>
            <consortium name="WormBaseParasite"/>
        </authorList>
    </citation>
    <scope>IDENTIFICATION</scope>
</reference>
<dbReference type="GO" id="GO:0005737">
    <property type="term" value="C:cytoplasm"/>
    <property type="evidence" value="ECO:0007669"/>
    <property type="project" value="TreeGrafter"/>
</dbReference>
<feature type="domain" description="GOLD" evidence="2">
    <location>
        <begin position="236"/>
        <end position="392"/>
    </location>
</feature>
<dbReference type="CDD" id="cd00170">
    <property type="entry name" value="SEC14"/>
    <property type="match status" value="1"/>
</dbReference>
<dbReference type="Proteomes" id="UP000887569">
    <property type="component" value="Unplaced"/>
</dbReference>
<dbReference type="InterPro" id="IPR036598">
    <property type="entry name" value="GOLD_dom_sf"/>
</dbReference>
<dbReference type="AlphaFoldDB" id="A0A914ZNE5"/>
<dbReference type="PROSITE" id="PS50866">
    <property type="entry name" value="GOLD"/>
    <property type="match status" value="1"/>
</dbReference>
<dbReference type="InterPro" id="IPR001251">
    <property type="entry name" value="CRAL-TRIO_dom"/>
</dbReference>
<dbReference type="SMART" id="SM00516">
    <property type="entry name" value="SEC14"/>
    <property type="match status" value="1"/>
</dbReference>
<evidence type="ECO:0000313" key="3">
    <source>
        <dbReference type="Proteomes" id="UP000887569"/>
    </source>
</evidence>
<name>A0A914ZNE5_PARUN</name>
<dbReference type="WBParaSite" id="PgB06_g088_t01">
    <property type="protein sequence ID" value="PgB06_g088_t01"/>
    <property type="gene ID" value="PgB06_g088"/>
</dbReference>
<dbReference type="Gene3D" id="3.40.525.10">
    <property type="entry name" value="CRAL-TRIO lipid binding domain"/>
    <property type="match status" value="1"/>
</dbReference>
<dbReference type="PROSITE" id="PS50191">
    <property type="entry name" value="CRAL_TRIO"/>
    <property type="match status" value="1"/>
</dbReference>
<evidence type="ECO:0000313" key="4">
    <source>
        <dbReference type="WBParaSite" id="PgB06_g088_t01"/>
    </source>
</evidence>
<dbReference type="InterPro" id="IPR009038">
    <property type="entry name" value="GOLD_dom"/>
</dbReference>
<dbReference type="PANTHER" id="PTHR23324">
    <property type="entry name" value="SEC14 RELATED PROTEIN"/>
    <property type="match status" value="1"/>
</dbReference>
<dbReference type="Gene3D" id="2.60.120.680">
    <property type="entry name" value="GOLD domain"/>
    <property type="match status" value="1"/>
</dbReference>
<protein>
    <submittedName>
        <fullName evidence="4">CRAL-TRIO domain-containing protein</fullName>
    </submittedName>
</protein>
<dbReference type="PANTHER" id="PTHR23324:SF88">
    <property type="entry name" value="CRAL-TRIO DOMAIN-CONTAINING PROTEIN"/>
    <property type="match status" value="1"/>
</dbReference>
<proteinExistence type="predicted"/>
<dbReference type="Pfam" id="PF00650">
    <property type="entry name" value="CRAL_TRIO"/>
    <property type="match status" value="1"/>
</dbReference>
<evidence type="ECO:0000259" key="1">
    <source>
        <dbReference type="PROSITE" id="PS50191"/>
    </source>
</evidence>